<dbReference type="Pfam" id="PF02992">
    <property type="entry name" value="Transposase_21"/>
    <property type="match status" value="1"/>
</dbReference>
<evidence type="ECO:0000256" key="1">
    <source>
        <dbReference type="SAM" id="MobiDB-lite"/>
    </source>
</evidence>
<sequence>MATTSGRGKNRVYFCNCARYCKVLKEVPSMTWYNHRPYRNGIINMPGSSRGGSAHSSAPIPGSIEEDIENPEPYVPPVDFNHELQEEEPRSPPPEFTAPNRTSPIPPAVDEPSADLGSLADESGNGLGVDNSDDNSDNLNPNPDTIHDNLGSDPTNLSNLADIRIAQEFIDSIRHASIHNGDLSPDDVEALLNPAELPLDLDETNDKNLLLCLRLFLMQINSSEETYADTVDAIQIAFPDIEKPLSYDQIKRRISNLTGVKPIISDMCPNTCMAYTGPFSDLQHCPECGTPRNDPLTDRPKQQFYTIPLAPQVQALKRHPRTAADMGYFFKRTQELLAEYNKDQSIKVYDDICCGTDVLKAVHEEHIKEHDTILMMSFDGAQLYRNKVSDCWIYIWVIMNLSPDRRYKKKYVIPGGVIPGPNKPKIVELFLFPGLHHVEAINQLPGGGLPVWDAFRDEKFISRFYIILATADGPGMVYLNGLVGHLGKAGCRLWCGLVGRREPKGSHYYPVLAKPDNFHVAGCSHDDIPPHLVREIDEPRYTTALACVVASRNQKHFETNCRETGICKPSIFSGLTDRTFLGIPRMFPGDIMHLILNLADLLIDLWRGKFDCSKTDSRQSWTWAVLKGDLWKTHGKDVAQCTPYLPGSFDRPPRNPAEKINSGYKAWEFLLYLFGLGPGLFYGILPTPFWQSYCKLVFGIHQIYQCRIMQCHLQAAHRHFIQFLAEFETLYVQRRANRIHFVRQSLHILSHQAPEVVRIGPGICYSQWTMERSIGNLTEEIKQDSAPYANLSRRAVERAEVNALKAMVPKLDKDAGKEGLIPRGGIGLGNGYVLLRAMDSCACEITSAEADVFLSYLQHDLACQDDIPVNWKPSIVRWSRLRLPNGQVARSFWKEERKPLFKLQTARNVKLQHNGKLEFAEVKYYFRFQVSPEVTKTLAMVSLYSRPDLALLEESSYTLWSCKHQGDDGLRVVEVQCIEAVVCMAPHSTAILGPMWSDRVFVVEKPGLDVAAMGGVVEDVPDEED</sequence>
<comment type="caution">
    <text evidence="2">The sequence shown here is derived from an EMBL/GenBank/DDBJ whole genome shotgun (WGS) entry which is preliminary data.</text>
</comment>
<evidence type="ECO:0000313" key="3">
    <source>
        <dbReference type="Proteomes" id="UP000076154"/>
    </source>
</evidence>
<feature type="region of interest" description="Disordered" evidence="1">
    <location>
        <begin position="44"/>
        <end position="153"/>
    </location>
</feature>
<dbReference type="OrthoDB" id="2669721at2759"/>
<evidence type="ECO:0000313" key="2">
    <source>
        <dbReference type="EMBL" id="RDB17100.1"/>
    </source>
</evidence>
<proteinExistence type="predicted"/>
<feature type="compositionally biased region" description="Low complexity" evidence="1">
    <location>
        <begin position="47"/>
        <end position="58"/>
    </location>
</feature>
<keyword evidence="3" id="KW-1185">Reference proteome</keyword>
<dbReference type="AlphaFoldDB" id="A0A369J7F3"/>
<dbReference type="EMBL" id="LUEZ02000113">
    <property type="protein sequence ID" value="RDB17100.1"/>
    <property type="molecule type" value="Genomic_DNA"/>
</dbReference>
<organism evidence="2 3">
    <name type="scientific">Hypsizygus marmoreus</name>
    <name type="common">White beech mushroom</name>
    <name type="synonym">Agaricus marmoreus</name>
    <dbReference type="NCBI Taxonomy" id="39966"/>
    <lineage>
        <taxon>Eukaryota</taxon>
        <taxon>Fungi</taxon>
        <taxon>Dikarya</taxon>
        <taxon>Basidiomycota</taxon>
        <taxon>Agaricomycotina</taxon>
        <taxon>Agaricomycetes</taxon>
        <taxon>Agaricomycetidae</taxon>
        <taxon>Agaricales</taxon>
        <taxon>Tricholomatineae</taxon>
        <taxon>Lyophyllaceae</taxon>
        <taxon>Hypsizygus</taxon>
    </lineage>
</organism>
<name>A0A369J7F3_HYPMA</name>
<protein>
    <recommendedName>
        <fullName evidence="4">Transposase family Tnp2 protein</fullName>
    </recommendedName>
</protein>
<dbReference type="STRING" id="39966.A0A369J7F3"/>
<dbReference type="InterPro" id="IPR004242">
    <property type="entry name" value="Transposase_21"/>
</dbReference>
<accession>A0A369J7F3</accession>
<dbReference type="Proteomes" id="UP000076154">
    <property type="component" value="Unassembled WGS sequence"/>
</dbReference>
<evidence type="ECO:0008006" key="4">
    <source>
        <dbReference type="Google" id="ProtNLM"/>
    </source>
</evidence>
<gene>
    <name evidence="2" type="ORF">Hypma_001731</name>
</gene>
<dbReference type="InParanoid" id="A0A369J7F3"/>
<feature type="compositionally biased region" description="Basic and acidic residues" evidence="1">
    <location>
        <begin position="80"/>
        <end position="90"/>
    </location>
</feature>
<reference evidence="2" key="1">
    <citation type="submission" date="2018-04" db="EMBL/GenBank/DDBJ databases">
        <title>Whole genome sequencing of Hypsizygus marmoreus.</title>
        <authorList>
            <person name="Choi I.-G."/>
            <person name="Min B."/>
            <person name="Kim J.-G."/>
            <person name="Kim S."/>
            <person name="Oh Y.-L."/>
            <person name="Kong W.-S."/>
            <person name="Park H."/>
            <person name="Jeong J."/>
            <person name="Song E.-S."/>
        </authorList>
    </citation>
    <scope>NUCLEOTIDE SEQUENCE [LARGE SCALE GENOMIC DNA]</scope>
    <source>
        <strain evidence="2">51987-8</strain>
    </source>
</reference>